<dbReference type="InterPro" id="IPR024363">
    <property type="entry name" value="DUF3853"/>
</dbReference>
<evidence type="ECO:0000313" key="1">
    <source>
        <dbReference type="EMBL" id="MCA4702614.1"/>
    </source>
</evidence>
<dbReference type="RefSeq" id="WP_225450517.1">
    <property type="nucleotide sequence ID" value="NZ_JAIWXB010000009.1"/>
</dbReference>
<organism evidence="1 2">
    <name type="scientific">Bacteroides xylanisolvens</name>
    <dbReference type="NCBI Taxonomy" id="371601"/>
    <lineage>
        <taxon>Bacteria</taxon>
        <taxon>Pseudomonadati</taxon>
        <taxon>Bacteroidota</taxon>
        <taxon>Bacteroidia</taxon>
        <taxon>Bacteroidales</taxon>
        <taxon>Bacteroidaceae</taxon>
        <taxon>Bacteroides</taxon>
    </lineage>
</organism>
<gene>
    <name evidence="1" type="ORF">LD004_03165</name>
</gene>
<dbReference type="Pfam" id="PF12964">
    <property type="entry name" value="DUF3853"/>
    <property type="match status" value="1"/>
</dbReference>
<dbReference type="EMBL" id="JAIWYE010000011">
    <property type="protein sequence ID" value="MCA4702614.1"/>
    <property type="molecule type" value="Genomic_DNA"/>
</dbReference>
<name>A0AAW4SU12_9BACE</name>
<sequence length="111" mass="12027">MISVKLNELLSSDSTVEDLVGIMKEVLGFINEPGKEVKGDPFSSSKKHYVYGIKGLAKLLGASSSTAQRIKSSGVLDAAISQNGKIIVIDADLALDLLRISNKNWGRKYFK</sequence>
<proteinExistence type="predicted"/>
<protein>
    <submittedName>
        <fullName evidence="1">DUF3853 family protein</fullName>
    </submittedName>
</protein>
<dbReference type="Proteomes" id="UP001198461">
    <property type="component" value="Unassembled WGS sequence"/>
</dbReference>
<reference evidence="1" key="1">
    <citation type="submission" date="2023-08" db="EMBL/GenBank/DDBJ databases">
        <title>Mucin Metabolism Genes Underlie the Key Renovations of Bacteroides xylanisolvens Genomes in Captive Great Apes.</title>
        <authorList>
            <person name="Nishida A.H."/>
        </authorList>
    </citation>
    <scope>NUCLEOTIDE SEQUENCE</scope>
    <source>
        <strain evidence="1">P13.H9</strain>
    </source>
</reference>
<evidence type="ECO:0000313" key="2">
    <source>
        <dbReference type="Proteomes" id="UP001198461"/>
    </source>
</evidence>
<accession>A0AAW4SU12</accession>
<dbReference type="AlphaFoldDB" id="A0AAW4SU12"/>
<comment type="caution">
    <text evidence="1">The sequence shown here is derived from an EMBL/GenBank/DDBJ whole genome shotgun (WGS) entry which is preliminary data.</text>
</comment>